<evidence type="ECO:0000313" key="1">
    <source>
        <dbReference type="EMBL" id="MBD2704430.1"/>
    </source>
</evidence>
<proteinExistence type="predicted"/>
<dbReference type="Proteomes" id="UP000598820">
    <property type="component" value="Unassembled WGS sequence"/>
</dbReference>
<evidence type="ECO:0008006" key="3">
    <source>
        <dbReference type="Google" id="ProtNLM"/>
    </source>
</evidence>
<keyword evidence="2" id="KW-1185">Reference proteome</keyword>
<accession>A0A927ATU4</accession>
<dbReference type="RefSeq" id="WP_190890996.1">
    <property type="nucleotide sequence ID" value="NZ_JACWZY010000031.1"/>
</dbReference>
<evidence type="ECO:0000313" key="2">
    <source>
        <dbReference type="Proteomes" id="UP000598820"/>
    </source>
</evidence>
<protein>
    <recommendedName>
        <fullName evidence="3">Terminase small subunit</fullName>
    </recommendedName>
</protein>
<organism evidence="1 2">
    <name type="scientific">Spirosoma profusum</name>
    <dbReference type="NCBI Taxonomy" id="2771354"/>
    <lineage>
        <taxon>Bacteria</taxon>
        <taxon>Pseudomonadati</taxon>
        <taxon>Bacteroidota</taxon>
        <taxon>Cytophagia</taxon>
        <taxon>Cytophagales</taxon>
        <taxon>Cytophagaceae</taxon>
        <taxon>Spirosoma</taxon>
    </lineage>
</organism>
<dbReference type="EMBL" id="JACWZY010000031">
    <property type="protein sequence ID" value="MBD2704430.1"/>
    <property type="molecule type" value="Genomic_DNA"/>
</dbReference>
<sequence>MANNQNLKPKETDYDATVHDEEAYRYSLLGHSLKDLANDFGIGLTTVKTWFKENPSFRASVYRGRAYADAKVAEGLYKRATGFTIKEKKFFVVSTGDYKQEVKEVETDLYYPPDPGAAMNWLKNRQPDAWRDKIDVGLPPVIRVTMNMEDDEPKKSNDDDD</sequence>
<reference evidence="1" key="1">
    <citation type="submission" date="2020-09" db="EMBL/GenBank/DDBJ databases">
        <authorList>
            <person name="Kim M.K."/>
        </authorList>
    </citation>
    <scope>NUCLEOTIDE SEQUENCE</scope>
    <source>
        <strain evidence="1">BT702</strain>
    </source>
</reference>
<dbReference type="AlphaFoldDB" id="A0A927ATU4"/>
<name>A0A927ATU4_9BACT</name>
<comment type="caution">
    <text evidence="1">The sequence shown here is derived from an EMBL/GenBank/DDBJ whole genome shotgun (WGS) entry which is preliminary data.</text>
</comment>
<gene>
    <name evidence="1" type="ORF">IC229_27565</name>
</gene>